<dbReference type="Proteomes" id="UP001055811">
    <property type="component" value="Linkage Group LG01"/>
</dbReference>
<dbReference type="EMBL" id="CM042009">
    <property type="protein sequence ID" value="KAI3792724.1"/>
    <property type="molecule type" value="Genomic_DNA"/>
</dbReference>
<accession>A0ACB9HAJ9</accession>
<reference evidence="2" key="1">
    <citation type="journal article" date="2022" name="Mol. Ecol. Resour.">
        <title>The genomes of chicory, endive, great burdock and yacon provide insights into Asteraceae palaeo-polyploidization history and plant inulin production.</title>
        <authorList>
            <person name="Fan W."/>
            <person name="Wang S."/>
            <person name="Wang H."/>
            <person name="Wang A."/>
            <person name="Jiang F."/>
            <person name="Liu H."/>
            <person name="Zhao H."/>
            <person name="Xu D."/>
            <person name="Zhang Y."/>
        </authorList>
    </citation>
    <scope>NUCLEOTIDE SEQUENCE [LARGE SCALE GENOMIC DNA]</scope>
    <source>
        <strain evidence="2">cv. Punajuju</strain>
    </source>
</reference>
<protein>
    <submittedName>
        <fullName evidence="1">Uncharacterized protein</fullName>
    </submittedName>
</protein>
<name>A0ACB9HAJ9_CICIN</name>
<organism evidence="1 2">
    <name type="scientific">Cichorium intybus</name>
    <name type="common">Chicory</name>
    <dbReference type="NCBI Taxonomy" id="13427"/>
    <lineage>
        <taxon>Eukaryota</taxon>
        <taxon>Viridiplantae</taxon>
        <taxon>Streptophyta</taxon>
        <taxon>Embryophyta</taxon>
        <taxon>Tracheophyta</taxon>
        <taxon>Spermatophyta</taxon>
        <taxon>Magnoliopsida</taxon>
        <taxon>eudicotyledons</taxon>
        <taxon>Gunneridae</taxon>
        <taxon>Pentapetalae</taxon>
        <taxon>asterids</taxon>
        <taxon>campanulids</taxon>
        <taxon>Asterales</taxon>
        <taxon>Asteraceae</taxon>
        <taxon>Cichorioideae</taxon>
        <taxon>Cichorieae</taxon>
        <taxon>Cichoriinae</taxon>
        <taxon>Cichorium</taxon>
    </lineage>
</organism>
<evidence type="ECO:0000313" key="2">
    <source>
        <dbReference type="Proteomes" id="UP001055811"/>
    </source>
</evidence>
<comment type="caution">
    <text evidence="1">The sequence shown here is derived from an EMBL/GenBank/DDBJ whole genome shotgun (WGS) entry which is preliminary data.</text>
</comment>
<keyword evidence="2" id="KW-1185">Reference proteome</keyword>
<gene>
    <name evidence="1" type="ORF">L2E82_06612</name>
</gene>
<reference evidence="1 2" key="2">
    <citation type="journal article" date="2022" name="Mol. Ecol. Resour.">
        <title>The genomes of chicory, endive, great burdock and yacon provide insights into Asteraceae paleo-polyploidization history and plant inulin production.</title>
        <authorList>
            <person name="Fan W."/>
            <person name="Wang S."/>
            <person name="Wang H."/>
            <person name="Wang A."/>
            <person name="Jiang F."/>
            <person name="Liu H."/>
            <person name="Zhao H."/>
            <person name="Xu D."/>
            <person name="Zhang Y."/>
        </authorList>
    </citation>
    <scope>NUCLEOTIDE SEQUENCE [LARGE SCALE GENOMIC DNA]</scope>
    <source>
        <strain evidence="2">cv. Punajuju</strain>
        <tissue evidence="1">Leaves</tissue>
    </source>
</reference>
<proteinExistence type="predicted"/>
<evidence type="ECO:0000313" key="1">
    <source>
        <dbReference type="EMBL" id="KAI3792724.1"/>
    </source>
</evidence>
<sequence length="67" mass="7786">MLLPSPTLQSVVTTIASWCFSHRIHHFYKVITECRHHHCQGNVADIRQMYELSIDLSIHLKVNLMGK</sequence>